<proteinExistence type="predicted"/>
<evidence type="ECO:0000313" key="1">
    <source>
        <dbReference type="EMBL" id="KKZ95366.1"/>
    </source>
</evidence>
<dbReference type="EMBL" id="LCYN01000019">
    <property type="protein sequence ID" value="KKZ95366.1"/>
    <property type="molecule type" value="Genomic_DNA"/>
</dbReference>
<protein>
    <submittedName>
        <fullName evidence="1">Uncharacterized protein</fullName>
    </submittedName>
</protein>
<accession>A0A0G8C8E6</accession>
<reference evidence="1 2" key="1">
    <citation type="journal article" date="2015" name="Genome Announc.">
        <title>Next-Generation Whole-Genome Sequencing of Eight Strains of Bacillus cereus, Isolated from Food.</title>
        <authorList>
            <person name="Krawczyk A.O."/>
            <person name="de Jong A."/>
            <person name="Eijlander R.T."/>
            <person name="Berendsen E.M."/>
            <person name="Holsappel S."/>
            <person name="Wells-Bennik M.H."/>
            <person name="Kuipers O.P."/>
        </authorList>
    </citation>
    <scope>NUCLEOTIDE SEQUENCE [LARGE SCALE GENOMIC DNA]</scope>
    <source>
        <strain evidence="1 2">B4147</strain>
    </source>
</reference>
<comment type="caution">
    <text evidence="1">The sequence shown here is derived from an EMBL/GenBank/DDBJ whole genome shotgun (WGS) entry which is preliminary data.</text>
</comment>
<dbReference type="Proteomes" id="UP000035350">
    <property type="component" value="Unassembled WGS sequence"/>
</dbReference>
<name>A0A0G8C8E6_9BACI</name>
<gene>
    <name evidence="1" type="ORF">B4147_3238</name>
</gene>
<dbReference type="PATRIC" id="fig|1396.433.peg.2110"/>
<sequence>MSISLHGNLNQPLHDAYPDDFKEWILFSGKFFRNTQMDYRNEIKIIR</sequence>
<reference evidence="2" key="2">
    <citation type="submission" date="2015-04" db="EMBL/GenBank/DDBJ databases">
        <title>Draft Genome Sequences of Eight Spore-Forming Food Isolates of Bacillus cereus Genome sequencing.</title>
        <authorList>
            <person name="Krawcyk A.O."/>
            <person name="de Jong A."/>
            <person name="Eijlander R.T."/>
            <person name="Berendsen E.M."/>
            <person name="Holsappel S."/>
            <person name="Wells-Bennik M."/>
            <person name="Kuipers O.P."/>
        </authorList>
    </citation>
    <scope>NUCLEOTIDE SEQUENCE [LARGE SCALE GENOMIC DNA]</scope>
    <source>
        <strain evidence="2">B4147</strain>
    </source>
</reference>
<organism evidence="1 2">
    <name type="scientific">Bacillus wiedmannii</name>
    <dbReference type="NCBI Taxonomy" id="1890302"/>
    <lineage>
        <taxon>Bacteria</taxon>
        <taxon>Bacillati</taxon>
        <taxon>Bacillota</taxon>
        <taxon>Bacilli</taxon>
        <taxon>Bacillales</taxon>
        <taxon>Bacillaceae</taxon>
        <taxon>Bacillus</taxon>
        <taxon>Bacillus cereus group</taxon>
    </lineage>
</organism>
<dbReference type="AlphaFoldDB" id="A0A0G8C8E6"/>
<evidence type="ECO:0000313" key="2">
    <source>
        <dbReference type="Proteomes" id="UP000035350"/>
    </source>
</evidence>